<keyword evidence="2 5" id="KW-0547">Nucleotide-binding</keyword>
<dbReference type="InterPro" id="IPR025121">
    <property type="entry name" value="GTPase_HflX_N"/>
</dbReference>
<gene>
    <name evidence="9" type="ORF">CM19_09290</name>
</gene>
<evidence type="ECO:0000256" key="4">
    <source>
        <dbReference type="ARBA" id="ARBA00023134"/>
    </source>
</evidence>
<dbReference type="GO" id="GO:0005525">
    <property type="term" value="F:GTP binding"/>
    <property type="evidence" value="ECO:0007669"/>
    <property type="project" value="UniProtKB-KW"/>
</dbReference>
<dbReference type="PANTHER" id="PTHR10229:SF8">
    <property type="entry name" value="GTPASE HFLX"/>
    <property type="match status" value="1"/>
</dbReference>
<feature type="domain" description="Hflx-type G" evidence="8">
    <location>
        <begin position="177"/>
        <end position="355"/>
    </location>
</feature>
<name>A0A031LLM6_9CREN</name>
<dbReference type="InterPro" id="IPR016496">
    <property type="entry name" value="GTPase_HflX"/>
</dbReference>
<dbReference type="AlphaFoldDB" id="A0A031LLM6"/>
<feature type="binding site" evidence="5">
    <location>
        <begin position="297"/>
        <end position="300"/>
    </location>
    <ligand>
        <name>GTP</name>
        <dbReference type="ChEBI" id="CHEBI:37565"/>
    </ligand>
</feature>
<feature type="binding site" evidence="6">
    <location>
        <position position="210"/>
    </location>
    <ligand>
        <name>Mg(2+)</name>
        <dbReference type="ChEBI" id="CHEBI:18420"/>
    </ligand>
</feature>
<keyword evidence="4 5" id="KW-0342">GTP-binding</keyword>
<feature type="binding site" evidence="5">
    <location>
        <begin position="333"/>
        <end position="335"/>
    </location>
    <ligand>
        <name>GTP</name>
        <dbReference type="ChEBI" id="CHEBI:37565"/>
    </ligand>
</feature>
<dbReference type="Pfam" id="PF16360">
    <property type="entry name" value="GTP-bdg_M"/>
    <property type="match status" value="1"/>
</dbReference>
<proteinExistence type="predicted"/>
<dbReference type="STRING" id="1160895.CM19_09290"/>
<dbReference type="PROSITE" id="PS51705">
    <property type="entry name" value="G_HFLX"/>
    <property type="match status" value="1"/>
</dbReference>
<evidence type="ECO:0000256" key="7">
    <source>
        <dbReference type="SAM" id="Coils"/>
    </source>
</evidence>
<keyword evidence="10" id="KW-1185">Reference proteome</keyword>
<feature type="binding site" evidence="5">
    <location>
        <begin position="183"/>
        <end position="190"/>
    </location>
    <ligand>
        <name>GTP</name>
        <dbReference type="ChEBI" id="CHEBI:37565"/>
    </ligand>
</feature>
<keyword evidence="7" id="KW-0175">Coiled coil</keyword>
<dbReference type="PIRSF" id="PIRSF006809">
    <property type="entry name" value="GTP-binding_hflX_prd"/>
    <property type="match status" value="1"/>
</dbReference>
<feature type="binding site" evidence="5">
    <location>
        <begin position="229"/>
        <end position="232"/>
    </location>
    <ligand>
        <name>GTP</name>
        <dbReference type="ChEBI" id="CHEBI:37565"/>
    </ligand>
</feature>
<evidence type="ECO:0000313" key="9">
    <source>
        <dbReference type="EMBL" id="EZQ03031.1"/>
    </source>
</evidence>
<organism evidence="9 10">
    <name type="scientific">Candidatus Acidianus copahuensis</name>
    <dbReference type="NCBI Taxonomy" id="1160895"/>
    <lineage>
        <taxon>Archaea</taxon>
        <taxon>Thermoproteota</taxon>
        <taxon>Thermoprotei</taxon>
        <taxon>Sulfolobales</taxon>
        <taxon>Sulfolobaceae</taxon>
        <taxon>Acidianus</taxon>
    </lineage>
</organism>
<dbReference type="Gene3D" id="3.40.50.11060">
    <property type="entry name" value="GTPase HflX, N-terminal domain"/>
    <property type="match status" value="1"/>
</dbReference>
<evidence type="ECO:0000256" key="5">
    <source>
        <dbReference type="PIRSR" id="PIRSR006809-1"/>
    </source>
</evidence>
<dbReference type="Pfam" id="PF13167">
    <property type="entry name" value="GTP-bdg_N"/>
    <property type="match status" value="1"/>
</dbReference>
<dbReference type="InterPro" id="IPR032305">
    <property type="entry name" value="GTP-bd_M"/>
</dbReference>
<evidence type="ECO:0000256" key="2">
    <source>
        <dbReference type="ARBA" id="ARBA00022741"/>
    </source>
</evidence>
<accession>A0A031LLM6</accession>
<dbReference type="RefSeq" id="WP_048100083.1">
    <property type="nucleotide sequence ID" value="NZ_JFZT01000048.1"/>
</dbReference>
<dbReference type="PANTHER" id="PTHR10229">
    <property type="entry name" value="GTP-BINDING PROTEIN HFLX"/>
    <property type="match status" value="1"/>
</dbReference>
<dbReference type="GO" id="GO:0043022">
    <property type="term" value="F:ribosome binding"/>
    <property type="evidence" value="ECO:0007669"/>
    <property type="project" value="TreeGrafter"/>
</dbReference>
<feature type="coiled-coil region" evidence="7">
    <location>
        <begin position="145"/>
        <end position="172"/>
    </location>
</feature>
<dbReference type="SUPFAM" id="SSF52540">
    <property type="entry name" value="P-loop containing nucleoside triphosphate hydrolases"/>
    <property type="match status" value="1"/>
</dbReference>
<dbReference type="Gene3D" id="6.10.250.2860">
    <property type="match status" value="1"/>
</dbReference>
<protein>
    <submittedName>
        <fullName evidence="9">GTPase HflX</fullName>
    </submittedName>
</protein>
<dbReference type="InterPro" id="IPR042108">
    <property type="entry name" value="GTPase_HflX_N_sf"/>
</dbReference>
<evidence type="ECO:0000256" key="6">
    <source>
        <dbReference type="PIRSR" id="PIRSR006809-2"/>
    </source>
</evidence>
<dbReference type="Gene3D" id="3.40.50.300">
    <property type="entry name" value="P-loop containing nucleotide triphosphate hydrolases"/>
    <property type="match status" value="1"/>
</dbReference>
<sequence length="362" mass="41311">MKAVLFVSDDFLDEASTLAETAGYEIVSILRLPKRPNPRYYIQEDRIAKIKEQNEIDTIIIFDLLKPRHFINLQKDLRDKKILDKLLLLLEIFALHAGSKEAQLQIELAKLKYELPIIKDIYTKFKINEQQGLLGAGVYGVESILRLYHRKIAKISRQLENIKKNREQMLNRSTDIPSIAIAGYTNAGKTSIFNALTSLNQKVDSSMFTTITPKKYKIKVDHLGIMLIDTVGFIRGIPPQIIDAFFVTLSEIKYATGILMIIDISIEDTIIMDMLKSSFDILRELGISGKPIIVVANKSDKLNNKELIDSKLNLIKKISDELYYPIIDVIPTSTLTKYNIDKLKMELKSLINEQKLNFHLNG</sequence>
<evidence type="ECO:0000256" key="3">
    <source>
        <dbReference type="ARBA" id="ARBA00022842"/>
    </source>
</evidence>
<dbReference type="OrthoDB" id="10150at2157"/>
<dbReference type="GO" id="GO:0046872">
    <property type="term" value="F:metal ion binding"/>
    <property type="evidence" value="ECO:0007669"/>
    <property type="project" value="UniProtKB-KW"/>
</dbReference>
<comment type="cofactor">
    <cofactor evidence="6">
        <name>Mg(2+)</name>
        <dbReference type="ChEBI" id="CHEBI:18420"/>
    </cofactor>
</comment>
<reference evidence="9 10" key="1">
    <citation type="submission" date="2014-03" db="EMBL/GenBank/DDBJ databases">
        <title>Draft genome sequence of the novel thermoacidophilic archaea Acidianus copahuensis ALE1 strain, isolated from Copahue volcanic area in Neuquen Argentina.</title>
        <authorList>
            <person name="Urbieta M.S."/>
            <person name="Rascovan N."/>
            <person name="Castro C."/>
            <person name="Revale S."/>
            <person name="Giaveno M.A."/>
            <person name="Vazquez M.P."/>
            <person name="Donati E.R."/>
        </authorList>
    </citation>
    <scope>NUCLEOTIDE SEQUENCE [LARGE SCALE GENOMIC DNA]</scope>
    <source>
        <strain evidence="9 10">ALE1</strain>
    </source>
</reference>
<dbReference type="InterPro" id="IPR027417">
    <property type="entry name" value="P-loop_NTPase"/>
</dbReference>
<evidence type="ECO:0000259" key="8">
    <source>
        <dbReference type="PROSITE" id="PS51705"/>
    </source>
</evidence>
<dbReference type="InterPro" id="IPR006073">
    <property type="entry name" value="GTP-bd"/>
</dbReference>
<keyword evidence="3 6" id="KW-0460">Magnesium</keyword>
<keyword evidence="1 6" id="KW-0479">Metal-binding</keyword>
<comment type="caution">
    <text evidence="9">The sequence shown here is derived from an EMBL/GenBank/DDBJ whole genome shotgun (WGS) entry which is preliminary data.</text>
</comment>
<dbReference type="GO" id="GO:0005737">
    <property type="term" value="C:cytoplasm"/>
    <property type="evidence" value="ECO:0007669"/>
    <property type="project" value="TreeGrafter"/>
</dbReference>
<feature type="binding site" evidence="6">
    <location>
        <position position="190"/>
    </location>
    <ligand>
        <name>Mg(2+)</name>
        <dbReference type="ChEBI" id="CHEBI:18420"/>
    </ligand>
</feature>
<evidence type="ECO:0000313" key="10">
    <source>
        <dbReference type="Proteomes" id="UP000024332"/>
    </source>
</evidence>
<dbReference type="EMBL" id="JFZT01000048">
    <property type="protein sequence ID" value="EZQ03031.1"/>
    <property type="molecule type" value="Genomic_DNA"/>
</dbReference>
<dbReference type="InterPro" id="IPR030394">
    <property type="entry name" value="G_HFLX_dom"/>
</dbReference>
<dbReference type="CDD" id="cd01878">
    <property type="entry name" value="HflX"/>
    <property type="match status" value="1"/>
</dbReference>
<feature type="binding site" evidence="5">
    <location>
        <begin position="208"/>
        <end position="212"/>
    </location>
    <ligand>
        <name>GTP</name>
        <dbReference type="ChEBI" id="CHEBI:37565"/>
    </ligand>
</feature>
<dbReference type="Pfam" id="PF01926">
    <property type="entry name" value="MMR_HSR1"/>
    <property type="match status" value="1"/>
</dbReference>
<evidence type="ECO:0000256" key="1">
    <source>
        <dbReference type="ARBA" id="ARBA00022723"/>
    </source>
</evidence>
<dbReference type="Proteomes" id="UP000024332">
    <property type="component" value="Unassembled WGS sequence"/>
</dbReference>